<reference evidence="4" key="1">
    <citation type="journal article" date="2020" name="Stud. Mycol.">
        <title>101 Dothideomycetes genomes: A test case for predicting lifestyles and emergence of pathogens.</title>
        <authorList>
            <person name="Haridas S."/>
            <person name="Albert R."/>
            <person name="Binder M."/>
            <person name="Bloem J."/>
            <person name="LaButti K."/>
            <person name="Salamov A."/>
            <person name="Andreopoulos B."/>
            <person name="Baker S."/>
            <person name="Barry K."/>
            <person name="Bills G."/>
            <person name="Bluhm B."/>
            <person name="Cannon C."/>
            <person name="Castanera R."/>
            <person name="Culley D."/>
            <person name="Daum C."/>
            <person name="Ezra D."/>
            <person name="Gonzalez J."/>
            <person name="Henrissat B."/>
            <person name="Kuo A."/>
            <person name="Liang C."/>
            <person name="Lipzen A."/>
            <person name="Lutzoni F."/>
            <person name="Magnuson J."/>
            <person name="Mondo S."/>
            <person name="Nolan M."/>
            <person name="Ohm R."/>
            <person name="Pangilinan J."/>
            <person name="Park H.-J."/>
            <person name="Ramirez L."/>
            <person name="Alfaro M."/>
            <person name="Sun H."/>
            <person name="Tritt A."/>
            <person name="Yoshinaga Y."/>
            <person name="Zwiers L.-H."/>
            <person name="Turgeon B."/>
            <person name="Goodwin S."/>
            <person name="Spatafora J."/>
            <person name="Crous P."/>
            <person name="Grigoriev I."/>
        </authorList>
    </citation>
    <scope>NUCLEOTIDE SEQUENCE [LARGE SCALE GENOMIC DNA]</scope>
    <source>
        <strain evidence="4">CBS 304.66</strain>
    </source>
</reference>
<name>A0A9P4N710_9PLEO</name>
<evidence type="ECO:0000256" key="1">
    <source>
        <dbReference type="SAM" id="MobiDB-lite"/>
    </source>
</evidence>
<dbReference type="GO" id="GO:0003723">
    <property type="term" value="F:RNA binding"/>
    <property type="evidence" value="ECO:0007669"/>
    <property type="project" value="InterPro"/>
</dbReference>
<dbReference type="OrthoDB" id="2285229at2759"/>
<dbReference type="GO" id="GO:0006402">
    <property type="term" value="P:mRNA catabolic process"/>
    <property type="evidence" value="ECO:0007669"/>
    <property type="project" value="TreeGrafter"/>
</dbReference>
<evidence type="ECO:0000313" key="3">
    <source>
        <dbReference type="EMBL" id="KAF2265514.1"/>
    </source>
</evidence>
<feature type="compositionally biased region" description="Polar residues" evidence="1">
    <location>
        <begin position="55"/>
        <end position="77"/>
    </location>
</feature>
<dbReference type="InterPro" id="IPR056624">
    <property type="entry name" value="WH_CYT4"/>
</dbReference>
<dbReference type="AlphaFoldDB" id="A0A9P4N710"/>
<sequence length="1054" mass="119534">MLRARPLSSYVCWQCRQRIISQHRGLTRKVPSCSSIESSTKTRLVAHSNSRAIHTTRPTSQAALLSQDASPSSTNPSLLAPASIPIRQRLHAWQEEHGGPNSDELSIFERHPARDDVSNDIVKLHYRSGKADESLDEERWDEYENQSEDLLTIGLFLKPGDVVEISRQGHEPILAVFVQQLEMKSQFFSVNGKWCYALLRQISFAIPGVVDPTLLESIIPYLPTRFTVKTQSTGTMHVPRGLATPVTQILHRMRDESERIYRENATVLDNAYSSLADKTRSRMMTLHQIAKALIGSRDPAWSPTPATLLAVRKALLHNEFRFRADARMQRLTNVFAIRPQNDVQSLETVHGWIREYLEYEASRVNTIPKSRPRREAPSKGASHIMQFLEKSRGLIAISRENRDANAGFVGPSKARFLSNQQSSTMRTTWGESFTDTDREIIKFLQAWVLTSQFGGRPDLQSACSAIIQAIGCYENLVLAHSVFKRQNKMGKDTGHLLLQEIGVISPHENRLIYDEQLMLPTVRLSRNLEILNAKAELTRRNPDFRDSMSDLRRDWGQMTVYCIDAADAQEIDDGVSIEKVDSNGSEFWVHVHVANPTAFYDKAHVLSSLAAHMTETVYTPERSYPMLPSWASQNYFSLGRNRPVLTFSAKVDTSGAILERKIQPGIIRKVIRLTPDEMAEHLGERKDQELTRLVVGGEAPVIDHNRTRIKLAPDEIQELRDLYTISRGLWKHRKMAGAIRFVVGRCTPRIFESHARPGLAWTPPSVDKARFIRGDPIIELTAPKQTSAVTLDITARDVVEELMSLACQTAGVWCAERNLPVIFRGTVESPFHNLGFSSDQYKKEVVNPYLQNTGTLPLNIWFKYRDSLGRAIAHSSSLPHKLIGAESYVKVTSPLRRFSDMIAHWQIEAALRHEARFGAKLNLADSASTSPTIIPFSHQQIRDAIITLSPRERIIQSTKEYSTKFWASQALFRAFHNKEAPLPDTFKVWIRHVQEFDNDFALGYLADYCLVVWVKKLPGFDFQIGDEIEAKLEVVNVFSRVIVVRPVGFLERER</sequence>
<evidence type="ECO:0000259" key="2">
    <source>
        <dbReference type="SMART" id="SM00955"/>
    </source>
</evidence>
<evidence type="ECO:0000313" key="4">
    <source>
        <dbReference type="Proteomes" id="UP000800093"/>
    </source>
</evidence>
<proteinExistence type="predicted"/>
<dbReference type="GO" id="GO:0000175">
    <property type="term" value="F:3'-5'-RNA exonuclease activity"/>
    <property type="evidence" value="ECO:0007669"/>
    <property type="project" value="TreeGrafter"/>
</dbReference>
<dbReference type="InterPro" id="IPR056625">
    <property type="entry name" value="SH3_CYT4"/>
</dbReference>
<dbReference type="Pfam" id="PF25522">
    <property type="entry name" value="OB_cyt-4"/>
    <property type="match status" value="1"/>
</dbReference>
<dbReference type="InterPro" id="IPR012340">
    <property type="entry name" value="NA-bd_OB-fold"/>
</dbReference>
<dbReference type="SMART" id="SM00955">
    <property type="entry name" value="RNB"/>
    <property type="match status" value="1"/>
</dbReference>
<dbReference type="SUPFAM" id="SSF50249">
    <property type="entry name" value="Nucleic acid-binding proteins"/>
    <property type="match status" value="1"/>
</dbReference>
<comment type="caution">
    <text evidence="3">The sequence shown here is derived from an EMBL/GenBank/DDBJ whole genome shotgun (WGS) entry which is preliminary data.</text>
</comment>
<dbReference type="PANTHER" id="PTHR23355:SF65">
    <property type="entry name" value="EXORIBONUCLEASE CYT-4, PUTATIVE (AFU_ORTHOLOGUE AFUA_7G01550)-RELATED"/>
    <property type="match status" value="1"/>
</dbReference>
<gene>
    <name evidence="3" type="ORF">CC78DRAFT_567565</name>
</gene>
<dbReference type="PANTHER" id="PTHR23355">
    <property type="entry name" value="RIBONUCLEASE"/>
    <property type="match status" value="1"/>
</dbReference>
<protein>
    <submittedName>
        <fullName evidence="3">RNB-domain-containing protein</fullName>
    </submittedName>
</protein>
<feature type="region of interest" description="Disordered" evidence="1">
    <location>
        <begin position="55"/>
        <end position="79"/>
    </location>
</feature>
<dbReference type="Pfam" id="PF23216">
    <property type="entry name" value="WHD_CYT4"/>
    <property type="match status" value="1"/>
</dbReference>
<dbReference type="Pfam" id="PF00773">
    <property type="entry name" value="RNB"/>
    <property type="match status" value="1"/>
</dbReference>
<dbReference type="GO" id="GO:0000932">
    <property type="term" value="C:P-body"/>
    <property type="evidence" value="ECO:0007669"/>
    <property type="project" value="TreeGrafter"/>
</dbReference>
<dbReference type="Proteomes" id="UP000800093">
    <property type="component" value="Unassembled WGS sequence"/>
</dbReference>
<dbReference type="InterPro" id="IPR001900">
    <property type="entry name" value="RNase_II/R"/>
</dbReference>
<dbReference type="Pfam" id="PF23214">
    <property type="entry name" value="SH3_CYT4"/>
    <property type="match status" value="1"/>
</dbReference>
<accession>A0A9P4N710</accession>
<organism evidence="3 4">
    <name type="scientific">Lojkania enalia</name>
    <dbReference type="NCBI Taxonomy" id="147567"/>
    <lineage>
        <taxon>Eukaryota</taxon>
        <taxon>Fungi</taxon>
        <taxon>Dikarya</taxon>
        <taxon>Ascomycota</taxon>
        <taxon>Pezizomycotina</taxon>
        <taxon>Dothideomycetes</taxon>
        <taxon>Pleosporomycetidae</taxon>
        <taxon>Pleosporales</taxon>
        <taxon>Pleosporales incertae sedis</taxon>
        <taxon>Lojkania</taxon>
    </lineage>
</organism>
<feature type="domain" description="RNB" evidence="2">
    <location>
        <begin position="552"/>
        <end position="913"/>
    </location>
</feature>
<dbReference type="EMBL" id="ML986605">
    <property type="protein sequence ID" value="KAF2265514.1"/>
    <property type="molecule type" value="Genomic_DNA"/>
</dbReference>
<dbReference type="InterPro" id="IPR050180">
    <property type="entry name" value="RNR_Ribonuclease"/>
</dbReference>
<dbReference type="InterPro" id="IPR057912">
    <property type="entry name" value="OB_CYT4_C"/>
</dbReference>
<keyword evidence="4" id="KW-1185">Reference proteome</keyword>